<dbReference type="GO" id="GO:0016837">
    <property type="term" value="F:carbon-oxygen lyase activity, acting on polysaccharides"/>
    <property type="evidence" value="ECO:0007669"/>
    <property type="project" value="UniProtKB-ARBA"/>
</dbReference>
<dbReference type="Pfam" id="PF08124">
    <property type="entry name" value="Lyase_8_N"/>
    <property type="match status" value="1"/>
</dbReference>
<dbReference type="InterPro" id="IPR038970">
    <property type="entry name" value="Lyase_8"/>
</dbReference>
<proteinExistence type="inferred from homology"/>
<keyword evidence="8" id="KW-1185">Reference proteome</keyword>
<comment type="caution">
    <text evidence="7">The sequence shown here is derived from an EMBL/GenBank/DDBJ whole genome shotgun (WGS) entry which is preliminary data.</text>
</comment>
<dbReference type="InterPro" id="IPR012970">
    <property type="entry name" value="Lyase_8_alpha_N"/>
</dbReference>
<dbReference type="Gene3D" id="1.50.10.100">
    <property type="entry name" value="Chondroitin AC/alginate lyase"/>
    <property type="match status" value="1"/>
</dbReference>
<dbReference type="SUPFAM" id="SSF74650">
    <property type="entry name" value="Galactose mutarotase-like"/>
    <property type="match status" value="1"/>
</dbReference>
<dbReference type="InterPro" id="IPR003159">
    <property type="entry name" value="Lyase_8_central_dom"/>
</dbReference>
<evidence type="ECO:0000256" key="2">
    <source>
        <dbReference type="ARBA" id="ARBA00022729"/>
    </source>
</evidence>
<comment type="similarity">
    <text evidence="1">Belongs to the polysaccharide lyase 8 family.</text>
</comment>
<reference evidence="7 8" key="1">
    <citation type="journal article" date="2019" name="Fungal Biol. Biotechnol.">
        <title>Draft genome sequence of fastidious pathogen Ceratobasidium theobromae, which causes vascular-streak dieback in Theobroma cacao.</title>
        <authorList>
            <person name="Ali S.S."/>
            <person name="Asman A."/>
            <person name="Shao J."/>
            <person name="Firmansyah A.P."/>
            <person name="Susilo A.W."/>
            <person name="Rosmana A."/>
            <person name="McMahon P."/>
            <person name="Junaid M."/>
            <person name="Guest D."/>
            <person name="Kheng T.Y."/>
            <person name="Meinhardt L.W."/>
            <person name="Bailey B.A."/>
        </authorList>
    </citation>
    <scope>NUCLEOTIDE SEQUENCE [LARGE SCALE GENOMIC DNA]</scope>
    <source>
        <strain evidence="7 8">CT2</strain>
    </source>
</reference>
<dbReference type="EMBL" id="SSOP01000274">
    <property type="protein sequence ID" value="KAB5589412.1"/>
    <property type="molecule type" value="Genomic_DNA"/>
</dbReference>
<feature type="domain" description="Polysaccharide lyase family 8 C-terminal" evidence="5">
    <location>
        <begin position="686"/>
        <end position="756"/>
    </location>
</feature>
<dbReference type="Proteomes" id="UP000383932">
    <property type="component" value="Unassembled WGS sequence"/>
</dbReference>
<evidence type="ECO:0000313" key="8">
    <source>
        <dbReference type="Proteomes" id="UP000383932"/>
    </source>
</evidence>
<dbReference type="GO" id="GO:0005975">
    <property type="term" value="P:carbohydrate metabolic process"/>
    <property type="evidence" value="ECO:0007669"/>
    <property type="project" value="InterPro"/>
</dbReference>
<dbReference type="Pfam" id="PF02884">
    <property type="entry name" value="Lyase_8_C"/>
    <property type="match status" value="1"/>
</dbReference>
<dbReference type="InterPro" id="IPR014718">
    <property type="entry name" value="GH-type_carb-bd"/>
</dbReference>
<accession>A0A5N5QCE5</accession>
<evidence type="ECO:0000259" key="4">
    <source>
        <dbReference type="Pfam" id="PF02278"/>
    </source>
</evidence>
<name>A0A5N5QCE5_9AGAM</name>
<keyword evidence="3 7" id="KW-0456">Lyase</keyword>
<evidence type="ECO:0000313" key="7">
    <source>
        <dbReference type="EMBL" id="KAB5589412.1"/>
    </source>
</evidence>
<feature type="domain" description="Polysaccharide lyase family 8 central" evidence="4">
    <location>
        <begin position="390"/>
        <end position="627"/>
    </location>
</feature>
<keyword evidence="2" id="KW-0732">Signal</keyword>
<dbReference type="InterPro" id="IPR011013">
    <property type="entry name" value="Gal_mutarotase_sf_dom"/>
</dbReference>
<evidence type="ECO:0000259" key="5">
    <source>
        <dbReference type="Pfam" id="PF02884"/>
    </source>
</evidence>
<evidence type="ECO:0000259" key="6">
    <source>
        <dbReference type="Pfam" id="PF08124"/>
    </source>
</evidence>
<evidence type="ECO:0000256" key="1">
    <source>
        <dbReference type="ARBA" id="ARBA00006699"/>
    </source>
</evidence>
<dbReference type="GO" id="GO:0005576">
    <property type="term" value="C:extracellular region"/>
    <property type="evidence" value="ECO:0007669"/>
    <property type="project" value="InterPro"/>
</dbReference>
<dbReference type="SUPFAM" id="SSF49863">
    <property type="entry name" value="Hyaluronate lyase-like, C-terminal domain"/>
    <property type="match status" value="1"/>
</dbReference>
<dbReference type="InterPro" id="IPR008929">
    <property type="entry name" value="Chondroitin_lyas"/>
</dbReference>
<organism evidence="7 8">
    <name type="scientific">Ceratobasidium theobromae</name>
    <dbReference type="NCBI Taxonomy" id="1582974"/>
    <lineage>
        <taxon>Eukaryota</taxon>
        <taxon>Fungi</taxon>
        <taxon>Dikarya</taxon>
        <taxon>Basidiomycota</taxon>
        <taxon>Agaricomycotina</taxon>
        <taxon>Agaricomycetes</taxon>
        <taxon>Cantharellales</taxon>
        <taxon>Ceratobasidiaceae</taxon>
        <taxon>Ceratobasidium</taxon>
    </lineage>
</organism>
<dbReference type="AlphaFoldDB" id="A0A5N5QCE5"/>
<gene>
    <name evidence="7" type="ORF">CTheo_7152</name>
</gene>
<dbReference type="PANTHER" id="PTHR38481">
    <property type="entry name" value="HYALURONATE LYASE"/>
    <property type="match status" value="1"/>
</dbReference>
<dbReference type="Gene3D" id="2.60.220.10">
    <property type="entry name" value="Polysaccharide lyase family 8-like, C-terminal"/>
    <property type="match status" value="1"/>
</dbReference>
<dbReference type="OrthoDB" id="5980780at2759"/>
<dbReference type="SUPFAM" id="SSF48230">
    <property type="entry name" value="Chondroitin AC/alginate lyase"/>
    <property type="match status" value="1"/>
</dbReference>
<dbReference type="InterPro" id="IPR004103">
    <property type="entry name" value="Lyase_8_C"/>
</dbReference>
<protein>
    <submittedName>
        <fullName evidence="7">Polysaccharide lyase family 8 protein</fullName>
    </submittedName>
</protein>
<dbReference type="GO" id="GO:0030246">
    <property type="term" value="F:carbohydrate binding"/>
    <property type="evidence" value="ECO:0007669"/>
    <property type="project" value="InterPro"/>
</dbReference>
<dbReference type="PANTHER" id="PTHR38481:SF1">
    <property type="entry name" value="HYALURONATE LYASE"/>
    <property type="match status" value="1"/>
</dbReference>
<dbReference type="InterPro" id="IPR011071">
    <property type="entry name" value="Lyase_8-like_C"/>
</dbReference>
<evidence type="ECO:0000256" key="3">
    <source>
        <dbReference type="ARBA" id="ARBA00023239"/>
    </source>
</evidence>
<feature type="domain" description="Polysaccharide lyase 8 N-terminal alpha-helical" evidence="6">
    <location>
        <begin position="154"/>
        <end position="297"/>
    </location>
</feature>
<dbReference type="Gene3D" id="2.70.98.10">
    <property type="match status" value="1"/>
</dbReference>
<sequence length="803" mass="87046">MRFFKWAVTGPLVAVLSLVQFVLGATDVDLLFVRQVEFILTTTQTSASNIKQYINTLRSDGTWSAVDYSSGCLAQRSSWPAGRHWFRLLEMAAAYRGLIPEYSGNSELRSAIRRAMGYWFAHDYSAIGDGSCMDREFLGNNHCPCGTPGLWGPNWYSNVILVPTNVGKVCTLLRADLTSRELATCILMTSRAYAPFYRVPQPGYVSGANIIDMAVVGISAGLLENNHAGNVSRIAEAYGRVHEQAIQSMNRVDGIKPDGSFQQHTGIIYDGNYGKDFSNSLLELELQALNTQFQASKAVQDAFGLHLGGARWMTYTNVFTKVVHWDLTVIGRYISYPVSDFRASANLGMDLSQVRQLGNAWSQGDLIRFGTQLTGQQDGTANSGNLAGSRMFWSSDYMVHRTASTVTTVKMLSQRTTTSECVNSESPLGFHLSDGVVYTYSTGAEYEDMFATLDFHIPPGITTNYGATPLDCGQAKRQGVDAYAGGVQAGDVGMAAMRYINPLTRSLSFYKAWFFFPDNVQHVLVSNVQATTSVPILSVLDQRLRSGSVYVDGQVVSYTGKSTFDQAEMLWHGGTGYTFASSRAASAKVEVQLETKTGDWRKLSLSSAPPSTKNMFSAWIVHGRSSSGLRNSNPDQAVFSSDEPVISVPGQANFAAWNPVEYSTFPATASNSAFVKKVSTSRPRTIVNSDVASAAIDARGLVVGAAFWKSSGGAIQMNDIGISIGADRAVVLIVKFDDLTRGKGKLSIADPTQGTGRVNVKISWANRVNGDGSFHENVTVREVTLSVSLPSGGMAGSTVETAF</sequence>
<dbReference type="Pfam" id="PF02278">
    <property type="entry name" value="Lyase_8"/>
    <property type="match status" value="1"/>
</dbReference>